<dbReference type="EC" id="2.1.1.216" evidence="7"/>
<dbReference type="PANTHER" id="PTHR10631">
    <property type="entry name" value="N 2 ,N 2 -DIMETHYLGUANOSINE TRNA METHYLTRANSFERASE"/>
    <property type="match status" value="1"/>
</dbReference>
<dbReference type="NCBIfam" id="TIGR00308">
    <property type="entry name" value="TRM1"/>
    <property type="match status" value="1"/>
</dbReference>
<dbReference type="Gene3D" id="3.30.56.70">
    <property type="entry name" value="N2,N2-dimethylguanosine tRNA methyltransferase, C-terminal domain"/>
    <property type="match status" value="1"/>
</dbReference>
<keyword evidence="2 8" id="KW-0489">Methyltransferase</keyword>
<comment type="similarity">
    <text evidence="8">Belongs to the class I-like SAM-binding methyltransferase superfamily. Trm1 family.</text>
</comment>
<organism evidence="9 10">
    <name type="scientific">Thermofilum pendens (strain DSM 2475 / Hrk 5)</name>
    <dbReference type="NCBI Taxonomy" id="368408"/>
    <lineage>
        <taxon>Archaea</taxon>
        <taxon>Thermoproteota</taxon>
        <taxon>Thermoprotei</taxon>
        <taxon>Thermofilales</taxon>
        <taxon>Thermofilaceae</taxon>
        <taxon>Thermofilum</taxon>
    </lineage>
</organism>
<dbReference type="GeneID" id="4602147"/>
<dbReference type="GO" id="GO:0002940">
    <property type="term" value="P:tRNA N2-guanine methylation"/>
    <property type="evidence" value="ECO:0007669"/>
    <property type="project" value="TreeGrafter"/>
</dbReference>
<evidence type="ECO:0000256" key="6">
    <source>
        <dbReference type="ARBA" id="ARBA00022884"/>
    </source>
</evidence>
<dbReference type="eggNOG" id="arCOG01219">
    <property type="taxonomic scope" value="Archaea"/>
</dbReference>
<name>A1RX58_THEPD</name>
<dbReference type="PROSITE" id="PS51626">
    <property type="entry name" value="SAM_MT_TRM1"/>
    <property type="match status" value="1"/>
</dbReference>
<evidence type="ECO:0000256" key="3">
    <source>
        <dbReference type="ARBA" id="ARBA00022679"/>
    </source>
</evidence>
<dbReference type="HOGENOM" id="CLU_010862_5_1_2"/>
<evidence type="ECO:0000256" key="4">
    <source>
        <dbReference type="ARBA" id="ARBA00022691"/>
    </source>
</evidence>
<evidence type="ECO:0000313" key="9">
    <source>
        <dbReference type="EMBL" id="ABL77788.1"/>
    </source>
</evidence>
<proteinExistence type="inferred from homology"/>
<protein>
    <recommendedName>
        <fullName evidence="7">tRNA (guanine(26)-N(2))-dimethyltransferase</fullName>
        <ecNumber evidence="7">2.1.1.216</ecNumber>
    </recommendedName>
</protein>
<dbReference type="Pfam" id="PF02005">
    <property type="entry name" value="TRM"/>
    <property type="match status" value="1"/>
</dbReference>
<dbReference type="InterPro" id="IPR042296">
    <property type="entry name" value="tRNA_met_Trm1_C"/>
</dbReference>
<evidence type="ECO:0000313" key="10">
    <source>
        <dbReference type="Proteomes" id="UP000000641"/>
    </source>
</evidence>
<keyword evidence="6 8" id="KW-0694">RNA-binding</keyword>
<dbReference type="Gene3D" id="3.40.50.150">
    <property type="entry name" value="Vaccinia Virus protein VP39"/>
    <property type="match status" value="1"/>
</dbReference>
<keyword evidence="3 8" id="KW-0808">Transferase</keyword>
<dbReference type="InterPro" id="IPR029063">
    <property type="entry name" value="SAM-dependent_MTases_sf"/>
</dbReference>
<evidence type="ECO:0000256" key="5">
    <source>
        <dbReference type="ARBA" id="ARBA00022694"/>
    </source>
</evidence>
<dbReference type="AlphaFoldDB" id="A1RX58"/>
<dbReference type="STRING" id="368408.Tpen_0379"/>
<accession>A1RX58</accession>
<keyword evidence="10" id="KW-1185">Reference proteome</keyword>
<keyword evidence="4 8" id="KW-0949">S-adenosyl-L-methionine</keyword>
<dbReference type="OrthoDB" id="372177at2157"/>
<dbReference type="RefSeq" id="WP_011752053.1">
    <property type="nucleotide sequence ID" value="NC_008698.1"/>
</dbReference>
<keyword evidence="1 8" id="KW-0820">tRNA-binding</keyword>
<dbReference type="SUPFAM" id="SSF53335">
    <property type="entry name" value="S-adenosyl-L-methionine-dependent methyltransferases"/>
    <property type="match status" value="1"/>
</dbReference>
<evidence type="ECO:0000256" key="7">
    <source>
        <dbReference type="ARBA" id="ARBA00039099"/>
    </source>
</evidence>
<keyword evidence="5 8" id="KW-0819">tRNA processing</keyword>
<dbReference type="InterPro" id="IPR002905">
    <property type="entry name" value="Trm1"/>
</dbReference>
<evidence type="ECO:0000256" key="8">
    <source>
        <dbReference type="PROSITE-ProRule" id="PRU00958"/>
    </source>
</evidence>
<dbReference type="GO" id="GO:0160104">
    <property type="term" value="F:tRNA (guanine(26)-N2)-dimethyltransferase activity"/>
    <property type="evidence" value="ECO:0007669"/>
    <property type="project" value="UniProtKB-EC"/>
</dbReference>
<dbReference type="Proteomes" id="UP000000641">
    <property type="component" value="Chromosome"/>
</dbReference>
<dbReference type="EnsemblBacteria" id="ABL77788">
    <property type="protein sequence ID" value="ABL77788"/>
    <property type="gene ID" value="Tpen_0379"/>
</dbReference>
<dbReference type="PANTHER" id="PTHR10631:SF3">
    <property type="entry name" value="TRNA (GUANINE(26)-N(2))-DIMETHYLTRANSFERASE"/>
    <property type="match status" value="1"/>
</dbReference>
<evidence type="ECO:0000256" key="2">
    <source>
        <dbReference type="ARBA" id="ARBA00022603"/>
    </source>
</evidence>
<gene>
    <name evidence="9" type="ordered locus">Tpen_0379</name>
</gene>
<dbReference type="CDD" id="cd02440">
    <property type="entry name" value="AdoMet_MTases"/>
    <property type="match status" value="1"/>
</dbReference>
<dbReference type="EMBL" id="CP000505">
    <property type="protein sequence ID" value="ABL77788.1"/>
    <property type="molecule type" value="Genomic_DNA"/>
</dbReference>
<sequence>MEDLSTVSEGRGVFKVYPPEKYRDPAWAPVFYNPRMRCSRDISSVIVGAYAELLGRGGLVVVDAFSATGIRGIRYALENEGVGRVILNDINPRAVEIIRQNVDLNGVSDIVEVRREDASSLLASLSGVDIVDLDPFGSPAEYVDPALRCLKHKGLLCVTATDLPPLLGKYPKTCVRKYFSKSIETEFSRELAVRILLYFIAREAAKLGRTIVPLYSYYMEHHVRVCVLVLKTESRYGGLTDSIGFVKYNPTSLERAAVPLFDFYREERSDNWVVGGPLWVKEIFQRTFADAVGRAYSSKLKAHGLCGKGWRVVSTILEEVSRPPFYFTTEKFASTYRLKEEKSVVEVLEVLRARGFEGSRTHFDPKGFRTSASIGEILEAIAKS</sequence>
<dbReference type="KEGG" id="tpe:Tpen_0379"/>
<dbReference type="GO" id="GO:0000049">
    <property type="term" value="F:tRNA binding"/>
    <property type="evidence" value="ECO:0007669"/>
    <property type="project" value="UniProtKB-UniRule"/>
</dbReference>
<evidence type="ECO:0000256" key="1">
    <source>
        <dbReference type="ARBA" id="ARBA00022555"/>
    </source>
</evidence>
<reference evidence="10" key="1">
    <citation type="journal article" date="2008" name="J. Bacteriol.">
        <title>Genome sequence of Thermofilum pendens reveals an exceptional loss of biosynthetic pathways without genome reduction.</title>
        <authorList>
            <person name="Anderson I."/>
            <person name="Rodriguez J."/>
            <person name="Susanti D."/>
            <person name="Porat I."/>
            <person name="Reich C."/>
            <person name="Ulrich L.E."/>
            <person name="Elkins J.G."/>
            <person name="Mavromatis K."/>
            <person name="Lykidis A."/>
            <person name="Kim E."/>
            <person name="Thompson L.S."/>
            <person name="Nolan M."/>
            <person name="Land M."/>
            <person name="Copeland A."/>
            <person name="Lapidus A."/>
            <person name="Lucas S."/>
            <person name="Detter C."/>
            <person name="Zhulin I.B."/>
            <person name="Olsen G.J."/>
            <person name="Whitman W."/>
            <person name="Mukhopadhyay B."/>
            <person name="Bristow J."/>
            <person name="Kyrpides N."/>
        </authorList>
    </citation>
    <scope>NUCLEOTIDE SEQUENCE [LARGE SCALE GENOMIC DNA]</scope>
    <source>
        <strain evidence="10">DSM 2475 / Hrk 5</strain>
    </source>
</reference>